<dbReference type="InterPro" id="IPR036770">
    <property type="entry name" value="Ankyrin_rpt-contain_sf"/>
</dbReference>
<reference evidence="5" key="1">
    <citation type="submission" date="2016-10" db="EMBL/GenBank/DDBJ databases">
        <authorList>
            <person name="Varghese N."/>
            <person name="Submissions S."/>
        </authorList>
    </citation>
    <scope>NUCLEOTIDE SEQUENCE [LARGE SCALE GENOMIC DNA]</scope>
    <source>
        <strain evidence="5">NRRL B-51270</strain>
    </source>
</reference>
<dbReference type="PANTHER" id="PTHR24201">
    <property type="entry name" value="ANK_REP_REGION DOMAIN-CONTAINING PROTEIN"/>
    <property type="match status" value="1"/>
</dbReference>
<keyword evidence="2 3" id="KW-0040">ANK repeat</keyword>
<evidence type="ECO:0000313" key="4">
    <source>
        <dbReference type="EMBL" id="SDS11759.1"/>
    </source>
</evidence>
<dbReference type="InterPro" id="IPR002110">
    <property type="entry name" value="Ankyrin_rpt"/>
</dbReference>
<dbReference type="PROSITE" id="PS50088">
    <property type="entry name" value="ANK_REPEAT"/>
    <property type="match status" value="3"/>
</dbReference>
<keyword evidence="5" id="KW-1185">Reference proteome</keyword>
<evidence type="ECO:0000313" key="5">
    <source>
        <dbReference type="Proteomes" id="UP000243207"/>
    </source>
</evidence>
<feature type="repeat" description="ANK" evidence="3">
    <location>
        <begin position="90"/>
        <end position="122"/>
    </location>
</feature>
<feature type="repeat" description="ANK" evidence="3">
    <location>
        <begin position="156"/>
        <end position="188"/>
    </location>
</feature>
<dbReference type="InterPro" id="IPR050776">
    <property type="entry name" value="Ank_Repeat/CDKN_Inhibitor"/>
</dbReference>
<dbReference type="SMART" id="SM00248">
    <property type="entry name" value="ANK"/>
    <property type="match status" value="3"/>
</dbReference>
<evidence type="ECO:0000256" key="1">
    <source>
        <dbReference type="ARBA" id="ARBA00022737"/>
    </source>
</evidence>
<feature type="repeat" description="ANK" evidence="3">
    <location>
        <begin position="123"/>
        <end position="155"/>
    </location>
</feature>
<dbReference type="Pfam" id="PF12796">
    <property type="entry name" value="Ank_2"/>
    <property type="match status" value="2"/>
</dbReference>
<name>A0A1H1PM15_9GAMM</name>
<dbReference type="PROSITE" id="PS50297">
    <property type="entry name" value="ANK_REP_REGION"/>
    <property type="match status" value="3"/>
</dbReference>
<gene>
    <name evidence="4" type="ORF">SAMN05216421_0938</name>
</gene>
<keyword evidence="1" id="KW-0677">Repeat</keyword>
<organism evidence="4 5">
    <name type="scientific">Halopseudomonas xinjiangensis</name>
    <dbReference type="NCBI Taxonomy" id="487184"/>
    <lineage>
        <taxon>Bacteria</taxon>
        <taxon>Pseudomonadati</taxon>
        <taxon>Pseudomonadota</taxon>
        <taxon>Gammaproteobacteria</taxon>
        <taxon>Pseudomonadales</taxon>
        <taxon>Pseudomonadaceae</taxon>
        <taxon>Halopseudomonas</taxon>
    </lineage>
</organism>
<protein>
    <submittedName>
        <fullName evidence="4">Uncharacterized protein</fullName>
    </submittedName>
</protein>
<accession>A0A1H1PM15</accession>
<dbReference type="Gene3D" id="1.25.40.20">
    <property type="entry name" value="Ankyrin repeat-containing domain"/>
    <property type="match status" value="2"/>
</dbReference>
<evidence type="ECO:0000256" key="3">
    <source>
        <dbReference type="PROSITE-ProRule" id="PRU00023"/>
    </source>
</evidence>
<dbReference type="Proteomes" id="UP000243207">
    <property type="component" value="Chromosome I"/>
</dbReference>
<sequence>MMTETSLTWRQQTVALSVPIECIGEIYFPCARSGASLVTVAKRNHSMPTMLDDDTLAFAHKVFNHCRNGDSAELATLLDAGLPANLLTSTGDSLLMLASYHGRTETTRLLLDHGGDPSLANDRAQTPLAGAVFKGDHAIVELLLEYGAEVDQLPPGGKTALMFAAMFNRTDLLLRLIEAGADSEMRDSEGKTALQLAQAMGATDTAAYLRSVAPRASAQG</sequence>
<dbReference type="STRING" id="487184.SAMN05216421_0938"/>
<dbReference type="SUPFAM" id="SSF48403">
    <property type="entry name" value="Ankyrin repeat"/>
    <property type="match status" value="1"/>
</dbReference>
<proteinExistence type="predicted"/>
<dbReference type="EMBL" id="LT629736">
    <property type="protein sequence ID" value="SDS11759.1"/>
    <property type="molecule type" value="Genomic_DNA"/>
</dbReference>
<dbReference type="AlphaFoldDB" id="A0A1H1PM15"/>
<evidence type="ECO:0000256" key="2">
    <source>
        <dbReference type="ARBA" id="ARBA00023043"/>
    </source>
</evidence>